<gene>
    <name evidence="2" type="ORF">Azoinq_01220</name>
</gene>
<protein>
    <recommendedName>
        <fullName evidence="4">Secreted protein</fullName>
    </recommendedName>
</protein>
<organism evidence="2 3">
    <name type="scientific">Azospira inquinata</name>
    <dbReference type="NCBI Taxonomy" id="2785627"/>
    <lineage>
        <taxon>Bacteria</taxon>
        <taxon>Pseudomonadati</taxon>
        <taxon>Pseudomonadota</taxon>
        <taxon>Betaproteobacteria</taxon>
        <taxon>Rhodocyclales</taxon>
        <taxon>Rhodocyclaceae</taxon>
        <taxon>Azospira</taxon>
    </lineage>
</organism>
<proteinExistence type="predicted"/>
<dbReference type="RefSeq" id="WP_216127697.1">
    <property type="nucleotide sequence ID" value="NZ_CP064782.1"/>
</dbReference>
<evidence type="ECO:0000313" key="2">
    <source>
        <dbReference type="EMBL" id="QWT49270.1"/>
    </source>
</evidence>
<name>A0A975SMX3_9RHOO</name>
<evidence type="ECO:0000256" key="1">
    <source>
        <dbReference type="SAM" id="SignalP"/>
    </source>
</evidence>
<dbReference type="Proteomes" id="UP000683428">
    <property type="component" value="Chromosome"/>
</dbReference>
<keyword evidence="3" id="KW-1185">Reference proteome</keyword>
<evidence type="ECO:0000313" key="3">
    <source>
        <dbReference type="Proteomes" id="UP000683428"/>
    </source>
</evidence>
<accession>A0A975SMX3</accession>
<evidence type="ECO:0008006" key="4">
    <source>
        <dbReference type="Google" id="ProtNLM"/>
    </source>
</evidence>
<feature type="signal peptide" evidence="1">
    <location>
        <begin position="1"/>
        <end position="19"/>
    </location>
</feature>
<keyword evidence="1" id="KW-0732">Signal</keyword>
<feature type="chain" id="PRO_5036741561" description="Secreted protein" evidence="1">
    <location>
        <begin position="20"/>
        <end position="204"/>
    </location>
</feature>
<sequence>MRHIFVLLMLSIFCAYANADSNDKKAPQKVIIGVKDQNGAGIGLEFPSPQEDDWTIKGHGLSVTLNKKSNSENENREIEAYLIKLDAPISPIANYIETIKRNIVEGYADSKYFKINILEIAEDPKDKRCVRIHLLLEATQPDSVTQQKKWSEQYILSCGLLKYKGRGFELHYYHRYIDSNKDTQFGEKAKKIMDSAVIIEDDGN</sequence>
<dbReference type="KEGG" id="aiq:Azoinq_01220"/>
<reference evidence="2" key="1">
    <citation type="submission" date="2020-11" db="EMBL/GenBank/DDBJ databases">
        <title>Azospira inquinata sp. nov.</title>
        <authorList>
            <person name="Moe W.M."/>
            <person name="Mikes M.C."/>
        </authorList>
    </citation>
    <scope>NUCLEOTIDE SEQUENCE</scope>
    <source>
        <strain evidence="2">Azo-3</strain>
    </source>
</reference>
<dbReference type="EMBL" id="CP064782">
    <property type="protein sequence ID" value="QWT49270.1"/>
    <property type="molecule type" value="Genomic_DNA"/>
</dbReference>
<dbReference type="AlphaFoldDB" id="A0A975SMX3"/>